<proteinExistence type="predicted"/>
<dbReference type="AlphaFoldDB" id="A0A2P2BZJ9"/>
<dbReference type="EMBL" id="CZKA01000016">
    <property type="protein sequence ID" value="CUR55185.1"/>
    <property type="molecule type" value="Genomic_DNA"/>
</dbReference>
<reference evidence="2" key="1">
    <citation type="submission" date="2015-08" db="EMBL/GenBank/DDBJ databases">
        <authorList>
            <person name="Babu N.S."/>
            <person name="Beckwith C.J."/>
            <person name="Beseler K.G."/>
            <person name="Brison A."/>
            <person name="Carone J.V."/>
            <person name="Caskin T.P."/>
            <person name="Diamond M."/>
            <person name="Durham M.E."/>
            <person name="Foxe J.M."/>
            <person name="Go M."/>
            <person name="Henderson B.A."/>
            <person name="Jones I.B."/>
            <person name="McGettigan J.A."/>
            <person name="Micheletti S.J."/>
            <person name="Nasrallah M.E."/>
            <person name="Ortiz D."/>
            <person name="Piller C.R."/>
            <person name="Privatt S.R."/>
            <person name="Schneider S.L."/>
            <person name="Sharp S."/>
            <person name="Smith T.C."/>
            <person name="Stanton J.D."/>
            <person name="Ullery H.E."/>
            <person name="Wilson R.J."/>
            <person name="Serrano M.G."/>
            <person name="Buck G."/>
            <person name="Lee V."/>
            <person name="Wang Y."/>
            <person name="Carvalho R."/>
            <person name="Voegtly L."/>
            <person name="Shi R."/>
            <person name="Duckworth R."/>
            <person name="Johnson A."/>
            <person name="Loviza R."/>
            <person name="Walstead R."/>
            <person name="Shah Z."/>
            <person name="Kiflezghi M."/>
            <person name="Wade K."/>
            <person name="Ball S.L."/>
            <person name="Bradley K.W."/>
            <person name="Asai D.J."/>
            <person name="Bowman C.A."/>
            <person name="Russell D.A."/>
            <person name="Pope W.H."/>
            <person name="Jacobs-Sera D."/>
            <person name="Hendrix R.W."/>
            <person name="Hatfull G.F."/>
        </authorList>
    </citation>
    <scope>NUCLEOTIDE SEQUENCE</scope>
</reference>
<dbReference type="InterPro" id="IPR029058">
    <property type="entry name" value="AB_hydrolase_fold"/>
</dbReference>
<evidence type="ECO:0000313" key="2">
    <source>
        <dbReference type="EMBL" id="CUR55185.1"/>
    </source>
</evidence>
<dbReference type="Pfam" id="PF00561">
    <property type="entry name" value="Abhydrolase_1"/>
    <property type="match status" value="1"/>
</dbReference>
<accession>A0A2P2BZJ9</accession>
<dbReference type="InterPro" id="IPR000073">
    <property type="entry name" value="AB_hydrolase_1"/>
</dbReference>
<dbReference type="Gene3D" id="3.40.50.1820">
    <property type="entry name" value="alpha/beta hydrolase"/>
    <property type="match status" value="1"/>
</dbReference>
<protein>
    <submittedName>
        <fullName evidence="2">PGAP1 family protein</fullName>
    </submittedName>
</protein>
<gene>
    <name evidence="2" type="ORF">NOCA2230105</name>
</gene>
<feature type="domain" description="AB hydrolase-1" evidence="1">
    <location>
        <begin position="115"/>
        <end position="167"/>
    </location>
</feature>
<evidence type="ECO:0000259" key="1">
    <source>
        <dbReference type="Pfam" id="PF00561"/>
    </source>
</evidence>
<dbReference type="SUPFAM" id="SSF53474">
    <property type="entry name" value="alpha/beta-Hydrolases"/>
    <property type="match status" value="1"/>
</dbReference>
<name>A0A2P2BZJ9_9ZZZZ</name>
<sequence>MSTRPHFLLPAGFAPPGAAAVLRELSSLPEAGRAGMRRAARSVTAGPPGAGADEPVLLVPGFLAGDQSLSVLSRHLREQGFRTYRSSILANISCTWRTSRLIETRLESIVDRRATKVRIVGHSLGGMLARCLAVRRPDLVSGIVTLGSPVLAPAAHHPVLASHLEFLLFLSRYGVPQVMTPDCVGGDCARESFAEMGSALPDGVDYTAIYSRRDGIVDWRACLDPVAAALEVRSSHIGMAFDPRTHDVVVRALLGQSAADGSSLGDVG</sequence>
<organism evidence="2">
    <name type="scientific">metagenome</name>
    <dbReference type="NCBI Taxonomy" id="256318"/>
    <lineage>
        <taxon>unclassified sequences</taxon>
        <taxon>metagenomes</taxon>
    </lineage>
</organism>